<dbReference type="Proteomes" id="UP000652847">
    <property type="component" value="Unassembled WGS sequence"/>
</dbReference>
<dbReference type="AlphaFoldDB" id="A0A8I0DQ34"/>
<keyword evidence="1" id="KW-0472">Membrane</keyword>
<accession>A0A8I0DQ34</accession>
<dbReference type="InterPro" id="IPR025377">
    <property type="entry name" value="DUF4367"/>
</dbReference>
<keyword evidence="1" id="KW-0812">Transmembrane</keyword>
<evidence type="ECO:0000256" key="1">
    <source>
        <dbReference type="SAM" id="Phobius"/>
    </source>
</evidence>
<comment type="caution">
    <text evidence="3">The sequence shown here is derived from an EMBL/GenBank/DDBJ whole genome shotgun (WGS) entry which is preliminary data.</text>
</comment>
<evidence type="ECO:0000313" key="4">
    <source>
        <dbReference type="Proteomes" id="UP000652847"/>
    </source>
</evidence>
<evidence type="ECO:0000313" key="3">
    <source>
        <dbReference type="EMBL" id="MBC5650360.1"/>
    </source>
</evidence>
<feature type="transmembrane region" description="Helical" evidence="1">
    <location>
        <begin position="47"/>
        <end position="67"/>
    </location>
</feature>
<reference evidence="3 4" key="1">
    <citation type="submission" date="2020-08" db="EMBL/GenBank/DDBJ databases">
        <title>Genome public.</title>
        <authorList>
            <person name="Liu C."/>
            <person name="Sun Q."/>
        </authorList>
    </citation>
    <scope>NUCLEOTIDE SEQUENCE [LARGE SCALE GENOMIC DNA]</scope>
    <source>
        <strain evidence="3 4">BX17</strain>
    </source>
</reference>
<name>A0A8I0DQ34_9FIRM</name>
<protein>
    <submittedName>
        <fullName evidence="3">DUF4367 domain-containing protein</fullName>
    </submittedName>
</protein>
<dbReference type="EMBL" id="JACOOT010000010">
    <property type="protein sequence ID" value="MBC5650360.1"/>
    <property type="molecule type" value="Genomic_DNA"/>
</dbReference>
<organism evidence="3 4">
    <name type="scientific">Blautia segnis</name>
    <dbReference type="NCBI Taxonomy" id="2763030"/>
    <lineage>
        <taxon>Bacteria</taxon>
        <taxon>Bacillati</taxon>
        <taxon>Bacillota</taxon>
        <taxon>Clostridia</taxon>
        <taxon>Lachnospirales</taxon>
        <taxon>Lachnospiraceae</taxon>
        <taxon>Blautia</taxon>
    </lineage>
</organism>
<evidence type="ECO:0000259" key="2">
    <source>
        <dbReference type="Pfam" id="PF14285"/>
    </source>
</evidence>
<dbReference type="RefSeq" id="WP_117852384.1">
    <property type="nucleotide sequence ID" value="NZ_JACOOT010000010.1"/>
</dbReference>
<proteinExistence type="predicted"/>
<keyword evidence="1" id="KW-1133">Transmembrane helix</keyword>
<gene>
    <name evidence="3" type="ORF">H8S54_04340</name>
</gene>
<keyword evidence="4" id="KW-1185">Reference proteome</keyword>
<sequence>MRLDGLKNDLPETPDFIHNMIQEEVARQTKITNMVPMKKRHKYKWKMGHAAAVALICIMGTSAAAYAGTKLYYMYLEHRGEYSVATGINVDEGAKKTKLPKEIKDIEISAGYIPEGMEWMDDYKLSYSDTPYLGGISISSVLIDQDDLGKTWIDKGVIESEELTFGEHEGVYVKLLDLKQDKSFDKRIYLFYPEEYRVFTIYFGDDVTKEDAIKFAENMTITEKEDLIETKGLQTWSDMVNPVADTGEIRNKVAEDQITINGIGDTMALEAMYEDTEGNTDISDGISVCADSIQVLDNLSVLEGADIPEEWKTAVTGDGKLKQNHLSYVKSGDGENTLDKVVDEAAVNQKLVYAQVTYTNNTDAEMRNILYHGSLVTIKHENGSYRIYLPSEEPGDGYDYYMEDGVAKTGSMTYCSAVEDYGNGGNYIGALAPGESVQVVMAWIVDETDLDNLYLNLNSDGGFVEFTDSMLKGGLVSF</sequence>
<feature type="domain" description="DUF4367" evidence="2">
    <location>
        <begin position="111"/>
        <end position="219"/>
    </location>
</feature>
<dbReference type="Pfam" id="PF14285">
    <property type="entry name" value="DUF4367"/>
    <property type="match status" value="1"/>
</dbReference>